<evidence type="ECO:0000313" key="1">
    <source>
        <dbReference type="EMBL" id="MDT8902273.1"/>
    </source>
</evidence>
<dbReference type="EMBL" id="JAUOZS010000001">
    <property type="protein sequence ID" value="MDT8902273.1"/>
    <property type="molecule type" value="Genomic_DNA"/>
</dbReference>
<organism evidence="1 2">
    <name type="scientific">Anaeroselena agilis</name>
    <dbReference type="NCBI Taxonomy" id="3063788"/>
    <lineage>
        <taxon>Bacteria</taxon>
        <taxon>Bacillati</taxon>
        <taxon>Bacillota</taxon>
        <taxon>Negativicutes</taxon>
        <taxon>Acetonemataceae</taxon>
        <taxon>Anaeroselena</taxon>
    </lineage>
</organism>
<proteinExistence type="predicted"/>
<comment type="caution">
    <text evidence="1">The sequence shown here is derived from an EMBL/GenBank/DDBJ whole genome shotgun (WGS) entry which is preliminary data.</text>
</comment>
<dbReference type="RefSeq" id="WP_413780759.1">
    <property type="nucleotide sequence ID" value="NZ_JAUOZS010000001.1"/>
</dbReference>
<sequence length="112" mass="12717">MRYRKRFYPPEIDDWCDCGFGDERQIFVGACYPSCCPNPNCYPRYCEPSTNYATCCPNPNSKYNAAYYYPEQATGCTPGGSNCRPYGCNPRVCNPRECSPRSCSPRTCRPAD</sequence>
<keyword evidence="2" id="KW-1185">Reference proteome</keyword>
<dbReference type="Proteomes" id="UP001254848">
    <property type="component" value="Unassembled WGS sequence"/>
</dbReference>
<gene>
    <name evidence="1" type="ORF">Q4T40_13545</name>
</gene>
<evidence type="ECO:0000313" key="2">
    <source>
        <dbReference type="Proteomes" id="UP001254848"/>
    </source>
</evidence>
<accession>A0ABU3NZQ1</accession>
<name>A0ABU3NZQ1_9FIRM</name>
<protein>
    <submittedName>
        <fullName evidence="1">Uncharacterized protein</fullName>
    </submittedName>
</protein>
<reference evidence="1 2" key="1">
    <citation type="submission" date="2023-07" db="EMBL/GenBank/DDBJ databases">
        <title>The novel representative of Negativicutes class, Anaeroselena agilis gen. nov. sp. nov.</title>
        <authorList>
            <person name="Prokofeva M.I."/>
            <person name="Elcheninov A.G."/>
            <person name="Klyukina A."/>
            <person name="Kublanov I.V."/>
            <person name="Frolov E.N."/>
            <person name="Podosokorskaya O.A."/>
        </authorList>
    </citation>
    <scope>NUCLEOTIDE SEQUENCE [LARGE SCALE GENOMIC DNA]</scope>
    <source>
        <strain evidence="1 2">4137-cl</strain>
    </source>
</reference>